<name>A0AAD5U6Y3_9FUNG</name>
<proteinExistence type="predicted"/>
<gene>
    <name evidence="2" type="ORF">HK099_004320</name>
</gene>
<evidence type="ECO:0000256" key="1">
    <source>
        <dbReference type="SAM" id="MobiDB-lite"/>
    </source>
</evidence>
<protein>
    <submittedName>
        <fullName evidence="2">Uncharacterized protein</fullName>
    </submittedName>
</protein>
<keyword evidence="3" id="KW-1185">Reference proteome</keyword>
<feature type="compositionally biased region" description="Basic and acidic residues" evidence="1">
    <location>
        <begin position="587"/>
        <end position="598"/>
    </location>
</feature>
<dbReference type="Proteomes" id="UP001211065">
    <property type="component" value="Unassembled WGS sequence"/>
</dbReference>
<accession>A0AAD5U6Y3</accession>
<feature type="region of interest" description="Disordered" evidence="1">
    <location>
        <begin position="1"/>
        <end position="37"/>
    </location>
</feature>
<sequence length="673" mass="76256">MTTVMTEYNISSELKKEQQQADANEEEVFCKNPPYQSPKSVAEEEMLIEYMDDDDDELLVTDASKTTAVVSELVVYDDAEEGFAANEDVQQDEEAVLDESKSAEGLNNLEGKLSSDFFDNETTYLSEVGEPSQVNIVFGNCEEEDLEKVVDVMTNNTEAEENFCLVDAEKMNETTDFGENGDLNNLEETNIDMMQEVESEALKISESIVDVLVDNIPAFNENVKEEQSNTEIVEKNDENVSSEEFIENTSTAQNVDVLEDKEEYLEFYTEGDSKVGEDDKLIGEIEVKNSLKQENIDNFEDVNVVEQMDLVEQVDDSDDVSAQSFTNFDENKVESVDENLNSGDTSVQENDTYNPNSFEEIFDFSQFNSKYLAPVLLEFNGVKYHIFPKIENSEYNSAEESFNLPNHILSNINFTEKEEIKNLTSSESDINQLENFESIYLIDENFLDSEFYFEKLTNLFLGIKSLLQIENDLIIEFPQLQLSFHELYYTSNEVSLSELFGLFCDLEPVKSYNEPFKMLLSEAANSHIERLQFLRSLQCNSSIEDLENKSTTTHSFNDFIDQTEIFETSPDVEEVIDEAIDEAIEKSSHISSEMKSELAPEEDVSPTLNSTEDTGFSPEITKGDNEGSSIVAEISGVTEIDDTQSMSIVDSEEKLKRKADENLEGQAKFLKSD</sequence>
<dbReference type="AlphaFoldDB" id="A0AAD5U6Y3"/>
<dbReference type="EMBL" id="JADGJW010000030">
    <property type="protein sequence ID" value="KAJ3226710.1"/>
    <property type="molecule type" value="Genomic_DNA"/>
</dbReference>
<evidence type="ECO:0000313" key="2">
    <source>
        <dbReference type="EMBL" id="KAJ3226710.1"/>
    </source>
</evidence>
<feature type="compositionally biased region" description="Polar residues" evidence="1">
    <location>
        <begin position="1"/>
        <end position="12"/>
    </location>
</feature>
<evidence type="ECO:0000313" key="3">
    <source>
        <dbReference type="Proteomes" id="UP001211065"/>
    </source>
</evidence>
<organism evidence="2 3">
    <name type="scientific">Clydaea vesicula</name>
    <dbReference type="NCBI Taxonomy" id="447962"/>
    <lineage>
        <taxon>Eukaryota</taxon>
        <taxon>Fungi</taxon>
        <taxon>Fungi incertae sedis</taxon>
        <taxon>Chytridiomycota</taxon>
        <taxon>Chytridiomycota incertae sedis</taxon>
        <taxon>Chytridiomycetes</taxon>
        <taxon>Lobulomycetales</taxon>
        <taxon>Lobulomycetaceae</taxon>
        <taxon>Clydaea</taxon>
    </lineage>
</organism>
<comment type="caution">
    <text evidence="2">The sequence shown here is derived from an EMBL/GenBank/DDBJ whole genome shotgun (WGS) entry which is preliminary data.</text>
</comment>
<feature type="region of interest" description="Disordered" evidence="1">
    <location>
        <begin position="587"/>
        <end position="654"/>
    </location>
</feature>
<reference evidence="2" key="1">
    <citation type="submission" date="2020-05" db="EMBL/GenBank/DDBJ databases">
        <title>Phylogenomic resolution of chytrid fungi.</title>
        <authorList>
            <person name="Stajich J.E."/>
            <person name="Amses K."/>
            <person name="Simmons R."/>
            <person name="Seto K."/>
            <person name="Myers J."/>
            <person name="Bonds A."/>
            <person name="Quandt C.A."/>
            <person name="Barry K."/>
            <person name="Liu P."/>
            <person name="Grigoriev I."/>
            <person name="Longcore J.E."/>
            <person name="James T.Y."/>
        </authorList>
    </citation>
    <scope>NUCLEOTIDE SEQUENCE</scope>
    <source>
        <strain evidence="2">JEL0476</strain>
    </source>
</reference>